<dbReference type="InterPro" id="IPR000515">
    <property type="entry name" value="MetI-like"/>
</dbReference>
<feature type="transmembrane region" description="Helical" evidence="8">
    <location>
        <begin position="7"/>
        <end position="28"/>
    </location>
</feature>
<feature type="transmembrane region" description="Helical" evidence="8">
    <location>
        <begin position="279"/>
        <end position="305"/>
    </location>
</feature>
<feature type="transmembrane region" description="Helical" evidence="8">
    <location>
        <begin position="325"/>
        <end position="353"/>
    </location>
</feature>
<keyword evidence="2" id="KW-0813">Transport</keyword>
<evidence type="ECO:0000259" key="9">
    <source>
        <dbReference type="PROSITE" id="PS50928"/>
    </source>
</evidence>
<evidence type="ECO:0000256" key="4">
    <source>
        <dbReference type="ARBA" id="ARBA00022519"/>
    </source>
</evidence>
<dbReference type="AlphaFoldDB" id="A0A0F5MMW7"/>
<dbReference type="Proteomes" id="UP000033358">
    <property type="component" value="Unassembled WGS sequence"/>
</dbReference>
<comment type="subcellular location">
    <subcellularLocation>
        <location evidence="1">Cell inner membrane</location>
        <topology evidence="1">Multi-pass membrane protein</topology>
    </subcellularLocation>
</comment>
<keyword evidence="3" id="KW-1003">Cell membrane</keyword>
<evidence type="ECO:0000256" key="8">
    <source>
        <dbReference type="SAM" id="Phobius"/>
    </source>
</evidence>
<evidence type="ECO:0000313" key="11">
    <source>
        <dbReference type="Proteomes" id="UP000033358"/>
    </source>
</evidence>
<comment type="caution">
    <text evidence="10">The sequence shown here is derived from an EMBL/GenBank/DDBJ whole genome shotgun (WGS) entry which is preliminary data.</text>
</comment>
<sequence length="530" mass="59770">MRIFPSLFAVLLLTIIVVIAFSSLIINFNQDSIFNIIFDNYLLYVVKFTIKQAALSTLFTIILAVPIALTLHRRNNFLGRSLLLDFLNLSFVLPSITIVIGIVIIHGKNGWINNFLQHYVGISFDYYLYGIFGIILGHLAFCLPLAVRILLYSLYAIPQETWFLTSQLNLSILNKFRIIQWPYLKDVALSLAILIFMMCFTSFTIILALGGGPSVTSIEVVIYQALRLDFDFAKALNLALIQFVISIFIMILWQKYNVSKLNFSSNVVKSYFKDYSHGVLIKILDIVLIAILFVVSVLPVIAIIINGLNDSFFIVIKSLELARAMAQSLVIAFLSGILGLMMAFAIVSGCFYVHYVLKKPTLSKFFILFANIKLIIPIFVISTGLFIFFNKYLIISDISFYLIILLNAISSLPFVVSIILPDSLGFSLKEIYLCNNLGIKSFDFIKVIYLPRLAKSISQALALSICISLGDLSIIALFNTHDLITLPYLLYSKISNYKLEEAAVISLIMVLLSFILFWLIEKIIAKRLSC</sequence>
<reference evidence="10 11" key="1">
    <citation type="submission" date="2015-02" db="EMBL/GenBank/DDBJ databases">
        <title>Single cell genomics of a rare environmental alphaproteobacterium provides unique insights into Rickettsiaceae evolution.</title>
        <authorList>
            <person name="Martijn J."/>
            <person name="Schulz F."/>
            <person name="Zaremba-Niedzwiedzka K."/>
            <person name="Viklund J."/>
            <person name="Stepanauskas R."/>
            <person name="Andersson S.G.E."/>
            <person name="Horn M."/>
            <person name="Guy L."/>
            <person name="Ettema T.J.G."/>
        </authorList>
    </citation>
    <scope>NUCLEOTIDE SEQUENCE [LARGE SCALE GENOMIC DNA]</scope>
    <source>
        <strain evidence="10 11">SCGC AAA041-L04</strain>
    </source>
</reference>
<feature type="transmembrane region" description="Helical" evidence="8">
    <location>
        <begin position="365"/>
        <end position="388"/>
    </location>
</feature>
<feature type="transmembrane region" description="Helical" evidence="8">
    <location>
        <begin position="460"/>
        <end position="481"/>
    </location>
</feature>
<dbReference type="Gene3D" id="1.10.3720.10">
    <property type="entry name" value="MetI-like"/>
    <property type="match status" value="2"/>
</dbReference>
<feature type="transmembrane region" description="Helical" evidence="8">
    <location>
        <begin position="126"/>
        <end position="151"/>
    </location>
</feature>
<feature type="transmembrane region" description="Helical" evidence="8">
    <location>
        <begin position="83"/>
        <end position="106"/>
    </location>
</feature>
<protein>
    <submittedName>
        <fullName evidence="10">Thiamine transporter membrane protein</fullName>
    </submittedName>
</protein>
<feature type="domain" description="ABC transmembrane type-1" evidence="9">
    <location>
        <begin position="321"/>
        <end position="520"/>
    </location>
</feature>
<keyword evidence="5 8" id="KW-0812">Transmembrane</keyword>
<gene>
    <name evidence="10" type="ORF">SZ25_00765</name>
</gene>
<keyword evidence="7 8" id="KW-0472">Membrane</keyword>
<evidence type="ECO:0000256" key="1">
    <source>
        <dbReference type="ARBA" id="ARBA00004429"/>
    </source>
</evidence>
<organism evidence="10 11">
    <name type="scientific">Candidatus Arcanibacter lacustris</name>
    <dbReference type="NCBI Taxonomy" id="1607817"/>
    <lineage>
        <taxon>Bacteria</taxon>
        <taxon>Pseudomonadati</taxon>
        <taxon>Pseudomonadota</taxon>
        <taxon>Alphaproteobacteria</taxon>
        <taxon>Rickettsiales</taxon>
        <taxon>Candidatus Arcanibacter</taxon>
    </lineage>
</organism>
<dbReference type="GO" id="GO:0005886">
    <property type="term" value="C:plasma membrane"/>
    <property type="evidence" value="ECO:0007669"/>
    <property type="project" value="UniProtKB-SubCell"/>
</dbReference>
<keyword evidence="6 8" id="KW-1133">Transmembrane helix</keyword>
<proteinExistence type="predicted"/>
<feature type="transmembrane region" description="Helical" evidence="8">
    <location>
        <begin position="501"/>
        <end position="520"/>
    </location>
</feature>
<dbReference type="PANTHER" id="PTHR43357">
    <property type="entry name" value="INNER MEMBRANE ABC TRANSPORTER PERMEASE PROTEIN YDCV"/>
    <property type="match status" value="1"/>
</dbReference>
<feature type="transmembrane region" description="Helical" evidence="8">
    <location>
        <begin position="187"/>
        <end position="212"/>
    </location>
</feature>
<evidence type="ECO:0000256" key="7">
    <source>
        <dbReference type="ARBA" id="ARBA00023136"/>
    </source>
</evidence>
<dbReference type="PROSITE" id="PS50928">
    <property type="entry name" value="ABC_TM1"/>
    <property type="match status" value="2"/>
</dbReference>
<dbReference type="GO" id="GO:0055085">
    <property type="term" value="P:transmembrane transport"/>
    <property type="evidence" value="ECO:0007669"/>
    <property type="project" value="InterPro"/>
</dbReference>
<name>A0A0F5MMW7_9RICK</name>
<evidence type="ECO:0000256" key="6">
    <source>
        <dbReference type="ARBA" id="ARBA00022989"/>
    </source>
</evidence>
<dbReference type="InterPro" id="IPR035906">
    <property type="entry name" value="MetI-like_sf"/>
</dbReference>
<dbReference type="PANTHER" id="PTHR43357:SF4">
    <property type="entry name" value="INNER MEMBRANE ABC TRANSPORTER PERMEASE PROTEIN YDCV"/>
    <property type="match status" value="1"/>
</dbReference>
<feature type="domain" description="ABC transmembrane type-1" evidence="9">
    <location>
        <begin position="46"/>
        <end position="253"/>
    </location>
</feature>
<feature type="transmembrane region" description="Helical" evidence="8">
    <location>
        <begin position="400"/>
        <end position="420"/>
    </location>
</feature>
<evidence type="ECO:0000256" key="5">
    <source>
        <dbReference type="ARBA" id="ARBA00022692"/>
    </source>
</evidence>
<dbReference type="SUPFAM" id="SSF161098">
    <property type="entry name" value="MetI-like"/>
    <property type="match status" value="2"/>
</dbReference>
<accession>A0A0F5MMW7</accession>
<evidence type="ECO:0000256" key="3">
    <source>
        <dbReference type="ARBA" id="ARBA00022475"/>
    </source>
</evidence>
<evidence type="ECO:0000256" key="2">
    <source>
        <dbReference type="ARBA" id="ARBA00022448"/>
    </source>
</evidence>
<keyword evidence="4" id="KW-0997">Cell inner membrane</keyword>
<feature type="transmembrane region" description="Helical" evidence="8">
    <location>
        <begin position="48"/>
        <end position="71"/>
    </location>
</feature>
<keyword evidence="11" id="KW-1185">Reference proteome</keyword>
<feature type="transmembrane region" description="Helical" evidence="8">
    <location>
        <begin position="232"/>
        <end position="253"/>
    </location>
</feature>
<dbReference type="EMBL" id="JYHA01000127">
    <property type="protein sequence ID" value="KKB96140.1"/>
    <property type="molecule type" value="Genomic_DNA"/>
</dbReference>
<evidence type="ECO:0000313" key="10">
    <source>
        <dbReference type="EMBL" id="KKB96140.1"/>
    </source>
</evidence>